<dbReference type="InterPro" id="IPR043502">
    <property type="entry name" value="DNA/RNA_pol_sf"/>
</dbReference>
<reference evidence="2" key="1">
    <citation type="submission" date="2023-01" db="EMBL/GenBank/DDBJ databases">
        <title>Human gut microbiome strain richness.</title>
        <authorList>
            <person name="Chen-Liaw A."/>
        </authorList>
    </citation>
    <scope>NUCLEOTIDE SEQUENCE</scope>
    <source>
        <strain evidence="2">2225st1_A6_2225SCRN_200828</strain>
    </source>
</reference>
<dbReference type="RefSeq" id="WP_271906654.1">
    <property type="nucleotide sequence ID" value="NZ_JAQLWN010000007.1"/>
</dbReference>
<keyword evidence="2" id="KW-0548">Nucleotidyltransferase</keyword>
<dbReference type="PROSITE" id="PS50878">
    <property type="entry name" value="RT_POL"/>
    <property type="match status" value="1"/>
</dbReference>
<keyword evidence="2" id="KW-0695">RNA-directed DNA polymerase</keyword>
<dbReference type="Proteomes" id="UP001211006">
    <property type="component" value="Unassembled WGS sequence"/>
</dbReference>
<accession>A0AAW6C0W3</accession>
<proteinExistence type="predicted"/>
<organism evidence="2 3">
    <name type="scientific">Flavonifractor plautii</name>
    <name type="common">Fusobacterium plautii</name>
    <dbReference type="NCBI Taxonomy" id="292800"/>
    <lineage>
        <taxon>Bacteria</taxon>
        <taxon>Bacillati</taxon>
        <taxon>Bacillota</taxon>
        <taxon>Clostridia</taxon>
        <taxon>Eubacteriales</taxon>
        <taxon>Oscillospiraceae</taxon>
        <taxon>Flavonifractor</taxon>
    </lineage>
</organism>
<comment type="caution">
    <text evidence="2">The sequence shown here is derived from an EMBL/GenBank/DDBJ whole genome shotgun (WGS) entry which is preliminary data.</text>
</comment>
<protein>
    <submittedName>
        <fullName evidence="2">Reverse transcriptase domain-containing protein</fullName>
    </submittedName>
</protein>
<gene>
    <name evidence="2" type="ORF">PND83_07035</name>
</gene>
<name>A0AAW6C0W3_FLAPL</name>
<evidence type="ECO:0000259" key="1">
    <source>
        <dbReference type="PROSITE" id="PS50878"/>
    </source>
</evidence>
<feature type="domain" description="Reverse transcriptase" evidence="1">
    <location>
        <begin position="1"/>
        <end position="207"/>
    </location>
</feature>
<dbReference type="EMBL" id="JAQLWO010000005">
    <property type="protein sequence ID" value="MDB7905725.1"/>
    <property type="molecule type" value="Genomic_DNA"/>
</dbReference>
<dbReference type="InterPro" id="IPR000477">
    <property type="entry name" value="RT_dom"/>
</dbReference>
<keyword evidence="2" id="KW-0808">Transferase</keyword>
<dbReference type="SUPFAM" id="SSF56672">
    <property type="entry name" value="DNA/RNA polymerases"/>
    <property type="match status" value="1"/>
</dbReference>
<evidence type="ECO:0000313" key="3">
    <source>
        <dbReference type="Proteomes" id="UP001211006"/>
    </source>
</evidence>
<sequence length="314" mass="36672">MERGKKRHIRSVHISERTVQKCLCDYCIVPIYSASFIYDNSASLKHRGMDFALRRMVYHLERHFRKHGLAGGILIYDFKSFFDDAPHEPLLAEAERRLHDDRIRALHNSFITDFDPVGLGLGSQISQTNALLLPSPLDHYFKEVLGIEGYARYMDDGYAIHEDLDYLKGECMLGLEEVTRHLGLRLNWKKTRVVPLVDFYRWLKTKFIVTPQGKVILKMNPASTKIIRRKLRSFYQKWQIGEMTLADIRNSVDSYNGHMMRGNSYKVRERTNQYFKSMFGFYPNKKGWERNVSNVQRRSCTGNSYEPCLGQKAG</sequence>
<dbReference type="GO" id="GO:0003964">
    <property type="term" value="F:RNA-directed DNA polymerase activity"/>
    <property type="evidence" value="ECO:0007669"/>
    <property type="project" value="UniProtKB-KW"/>
</dbReference>
<dbReference type="AlphaFoldDB" id="A0AAW6C0W3"/>
<evidence type="ECO:0000313" key="2">
    <source>
        <dbReference type="EMBL" id="MDB7905725.1"/>
    </source>
</evidence>